<dbReference type="EMBL" id="OX597827">
    <property type="protein sequence ID" value="CAI9732996.1"/>
    <property type="molecule type" value="Genomic_DNA"/>
</dbReference>
<keyword evidence="2" id="KW-1185">Reference proteome</keyword>
<sequence length="76" mass="8435">MLQRAGEKDIALGDVQDWLDENESDPGYQILSDEEIVAEMVGTQESNSSDVEDEVPVTLPKLSEESEKGVARTVRR</sequence>
<proteinExistence type="predicted"/>
<name>A0AA36FBJ8_OCTVU</name>
<dbReference type="AlphaFoldDB" id="A0AA36FBJ8"/>
<evidence type="ECO:0000313" key="2">
    <source>
        <dbReference type="Proteomes" id="UP001162480"/>
    </source>
</evidence>
<evidence type="ECO:0000313" key="1">
    <source>
        <dbReference type="EMBL" id="CAI9732996.1"/>
    </source>
</evidence>
<reference evidence="1" key="1">
    <citation type="submission" date="2023-08" db="EMBL/GenBank/DDBJ databases">
        <authorList>
            <person name="Alioto T."/>
            <person name="Alioto T."/>
            <person name="Gomez Garrido J."/>
        </authorList>
    </citation>
    <scope>NUCLEOTIDE SEQUENCE</scope>
</reference>
<accession>A0AA36FBJ8</accession>
<organism evidence="1 2">
    <name type="scientific">Octopus vulgaris</name>
    <name type="common">Common octopus</name>
    <dbReference type="NCBI Taxonomy" id="6645"/>
    <lineage>
        <taxon>Eukaryota</taxon>
        <taxon>Metazoa</taxon>
        <taxon>Spiralia</taxon>
        <taxon>Lophotrochozoa</taxon>
        <taxon>Mollusca</taxon>
        <taxon>Cephalopoda</taxon>
        <taxon>Coleoidea</taxon>
        <taxon>Octopodiformes</taxon>
        <taxon>Octopoda</taxon>
        <taxon>Incirrata</taxon>
        <taxon>Octopodidae</taxon>
        <taxon>Octopus</taxon>
    </lineage>
</organism>
<gene>
    <name evidence="1" type="ORF">OCTVUL_1B021713</name>
</gene>
<protein>
    <submittedName>
        <fullName evidence="1">Uncharacterized protein</fullName>
    </submittedName>
</protein>
<dbReference type="Proteomes" id="UP001162480">
    <property type="component" value="Chromosome 14"/>
</dbReference>